<name>A0A2H4P774_9CAUD</name>
<evidence type="ECO:0000313" key="2">
    <source>
        <dbReference type="Proteomes" id="UP000241592"/>
    </source>
</evidence>
<dbReference type="EMBL" id="MG018927">
    <property type="protein sequence ID" value="ATW58026.1"/>
    <property type="molecule type" value="Genomic_DNA"/>
</dbReference>
<dbReference type="Proteomes" id="UP000241592">
    <property type="component" value="Segment"/>
</dbReference>
<sequence length="67" mass="7785">MKKKQARILKKKVGPKAQLAESMYIGTRRHFWVIMSGFSISIEHSPKKAKATWRAWNASAWQKKVTQ</sequence>
<gene>
    <name evidence="1" type="ORF">CNR34_00093</name>
</gene>
<evidence type="ECO:0000313" key="1">
    <source>
        <dbReference type="EMBL" id="ATW58026.1"/>
    </source>
</evidence>
<reference evidence="1 2" key="1">
    <citation type="submission" date="2017-09" db="EMBL/GenBank/DDBJ databases">
        <authorList>
            <person name="Ehlers B."/>
            <person name="Leendertz F.H."/>
        </authorList>
    </citation>
    <scope>NUCLEOTIDE SEQUENCE [LARGE SCALE GENOMIC DNA]</scope>
</reference>
<accession>A0A2H4P774</accession>
<protein>
    <submittedName>
        <fullName evidence="1">Uncharacterized protein</fullName>
    </submittedName>
</protein>
<keyword evidence="2" id="KW-1185">Reference proteome</keyword>
<organism evidence="1 2">
    <name type="scientific">Pseudomonas phage nickie</name>
    <dbReference type="NCBI Taxonomy" id="2048977"/>
    <lineage>
        <taxon>Viruses</taxon>
        <taxon>Duplodnaviria</taxon>
        <taxon>Heunggongvirae</taxon>
        <taxon>Uroviricota</taxon>
        <taxon>Caudoviricetes</taxon>
        <taxon>Nickievirus</taxon>
        <taxon>Nickievirus nickie</taxon>
    </lineage>
</organism>
<proteinExistence type="predicted"/>